<gene>
    <name evidence="6" type="ORF">CYCCA115_LOCUS730</name>
</gene>
<keyword evidence="7" id="KW-1185">Reference proteome</keyword>
<evidence type="ECO:0000313" key="7">
    <source>
        <dbReference type="Proteomes" id="UP001295423"/>
    </source>
</evidence>
<keyword evidence="5" id="KW-0539">Nucleus</keyword>
<dbReference type="Proteomes" id="UP001295423">
    <property type="component" value="Unassembled WGS sequence"/>
</dbReference>
<evidence type="ECO:0000256" key="5">
    <source>
        <dbReference type="ARBA" id="ARBA00023242"/>
    </source>
</evidence>
<dbReference type="GO" id="GO:0006351">
    <property type="term" value="P:DNA-templated transcription"/>
    <property type="evidence" value="ECO:0007669"/>
    <property type="project" value="InterPro"/>
</dbReference>
<evidence type="ECO:0000256" key="1">
    <source>
        <dbReference type="ARBA" id="ARBA00004604"/>
    </source>
</evidence>
<accession>A0AAD2CEW1</accession>
<evidence type="ECO:0008006" key="8">
    <source>
        <dbReference type="Google" id="ProtNLM"/>
    </source>
</evidence>
<dbReference type="GO" id="GO:0005730">
    <property type="term" value="C:nucleolus"/>
    <property type="evidence" value="ECO:0007669"/>
    <property type="project" value="UniProtKB-SubCell"/>
</dbReference>
<dbReference type="PANTHER" id="PTHR14440">
    <property type="entry name" value="DNA-DIRECTED RNA POLYMERASE I SUBUNIT RPA49"/>
    <property type="match status" value="1"/>
</dbReference>
<name>A0AAD2CEW1_9STRA</name>
<dbReference type="GO" id="GO:0003677">
    <property type="term" value="F:DNA binding"/>
    <property type="evidence" value="ECO:0007669"/>
    <property type="project" value="InterPro"/>
</dbReference>
<comment type="subcellular location">
    <subcellularLocation>
        <location evidence="1">Nucleus</location>
        <location evidence="1">Nucleolus</location>
    </subcellularLocation>
</comment>
<keyword evidence="4" id="KW-0804">Transcription</keyword>
<dbReference type="Pfam" id="PF06870">
    <property type="entry name" value="RNA_pol_I_A49"/>
    <property type="match status" value="1"/>
</dbReference>
<evidence type="ECO:0000313" key="6">
    <source>
        <dbReference type="EMBL" id="CAJ1915799.1"/>
    </source>
</evidence>
<keyword evidence="3" id="KW-0240">DNA-directed RNA polymerase</keyword>
<dbReference type="GO" id="GO:0000428">
    <property type="term" value="C:DNA-directed RNA polymerase complex"/>
    <property type="evidence" value="ECO:0007669"/>
    <property type="project" value="UniProtKB-KW"/>
</dbReference>
<dbReference type="InterPro" id="IPR009668">
    <property type="entry name" value="RNA_pol-assoc_fac_A49-like"/>
</dbReference>
<comment type="similarity">
    <text evidence="2">Belongs to the eukaryotic RPA49/POLR1E RNA polymerase subunit family.</text>
</comment>
<organism evidence="6 7">
    <name type="scientific">Cylindrotheca closterium</name>
    <dbReference type="NCBI Taxonomy" id="2856"/>
    <lineage>
        <taxon>Eukaryota</taxon>
        <taxon>Sar</taxon>
        <taxon>Stramenopiles</taxon>
        <taxon>Ochrophyta</taxon>
        <taxon>Bacillariophyta</taxon>
        <taxon>Bacillariophyceae</taxon>
        <taxon>Bacillariophycidae</taxon>
        <taxon>Bacillariales</taxon>
        <taxon>Bacillariaceae</taxon>
        <taxon>Cylindrotheca</taxon>
    </lineage>
</organism>
<evidence type="ECO:0000256" key="3">
    <source>
        <dbReference type="ARBA" id="ARBA00022478"/>
    </source>
</evidence>
<proteinExistence type="inferred from homology"/>
<dbReference type="EMBL" id="CAKOGP040000001">
    <property type="protein sequence ID" value="CAJ1915799.1"/>
    <property type="molecule type" value="Genomic_DNA"/>
</dbReference>
<sequence>MTKQKVSVRVEDTNAVDEPVVVSFPSGLPESIHSGGSDNVAPKFSWQKKYEKLSSSRKIVGKDKHCIYTASAKGSLFDDRRTKLCVGVYDKKKGVLVLKQAATKGTVFALEQTVPSYLEHNKVIKTRTIEDVLSYGTNVYEDFGSSKKRKVLRSQAANRVEIDHVFGAGQGSAVVDKVMKGEAMSESNRKAVEASKKGDKDHNLAQEIAFETLRRNFLPPYNELAVKPNKVYEAKEIAGETAWSKIYNTVHYCTHQADVTSAIEECLGDKEKAWHDCTLKLVREITPDSNNAGHRYACTILLNHLINFFIANNRRKSIAPIDEKSSSHFGIPNEVASKFLELFTTEMQNKSGKFSYAMSKTDKDKCIVHALVLYMIAHGPSMKIGNVKKIADDMKVPLNDCGNMLRLAGCTVAKKGPIMSAILKTPLTFPPPKRGGPRGR</sequence>
<reference evidence="6" key="1">
    <citation type="submission" date="2023-08" db="EMBL/GenBank/DDBJ databases">
        <authorList>
            <person name="Audoor S."/>
            <person name="Bilcke G."/>
        </authorList>
    </citation>
    <scope>NUCLEOTIDE SEQUENCE</scope>
</reference>
<evidence type="ECO:0000256" key="2">
    <source>
        <dbReference type="ARBA" id="ARBA00009430"/>
    </source>
</evidence>
<protein>
    <recommendedName>
        <fullName evidence="8">DNA-directed RNA polymerase</fullName>
    </recommendedName>
</protein>
<evidence type="ECO:0000256" key="4">
    <source>
        <dbReference type="ARBA" id="ARBA00023163"/>
    </source>
</evidence>
<comment type="caution">
    <text evidence="6">The sequence shown here is derived from an EMBL/GenBank/DDBJ whole genome shotgun (WGS) entry which is preliminary data.</text>
</comment>
<dbReference type="AlphaFoldDB" id="A0AAD2CEW1"/>